<gene>
    <name evidence="1" type="ORF">IC63_09455</name>
</gene>
<dbReference type="Proteomes" id="UP000029917">
    <property type="component" value="Unassembled WGS sequence"/>
</dbReference>
<proteinExistence type="predicted"/>
<dbReference type="STRING" id="690417.IC63_09455"/>
<reference evidence="1 2" key="2">
    <citation type="submission" date="2014-10" db="EMBL/GenBank/DDBJ databases">
        <title>Paracoccus sanguinis sp. nov., isolated from clinical specimens of New York State patients.</title>
        <authorList>
            <person name="Mingle L.A."/>
            <person name="Cole J.A."/>
            <person name="Lapierre P."/>
            <person name="Musser K.A."/>
        </authorList>
    </citation>
    <scope>NUCLEOTIDE SEQUENCE [LARGE SCALE GENOMIC DNA]</scope>
    <source>
        <strain evidence="1 2">HAMBI 3106</strain>
    </source>
</reference>
<keyword evidence="2" id="KW-1185">Reference proteome</keyword>
<accession>A0A099FAT0</accession>
<organism evidence="1 2">
    <name type="scientific">Paracoccus sphaerophysae</name>
    <dbReference type="NCBI Taxonomy" id="690417"/>
    <lineage>
        <taxon>Bacteria</taxon>
        <taxon>Pseudomonadati</taxon>
        <taxon>Pseudomonadota</taxon>
        <taxon>Alphaproteobacteria</taxon>
        <taxon>Rhodobacterales</taxon>
        <taxon>Paracoccaceae</taxon>
        <taxon>Paracoccus</taxon>
    </lineage>
</organism>
<evidence type="ECO:0000313" key="1">
    <source>
        <dbReference type="EMBL" id="KGJ07167.1"/>
    </source>
</evidence>
<evidence type="ECO:0000313" key="2">
    <source>
        <dbReference type="Proteomes" id="UP000029917"/>
    </source>
</evidence>
<dbReference type="NCBIfam" id="TIGR01558">
    <property type="entry name" value="sm_term_P27"/>
    <property type="match status" value="1"/>
</dbReference>
<dbReference type="RefSeq" id="WP_036719392.1">
    <property type="nucleotide sequence ID" value="NZ_JRKS01000025.1"/>
</dbReference>
<reference evidence="1 2" key="1">
    <citation type="submission" date="2014-09" db="EMBL/GenBank/DDBJ databases">
        <authorList>
            <person name="McGinnis J.M."/>
            <person name="Wolfgang W.J."/>
        </authorList>
    </citation>
    <scope>NUCLEOTIDE SEQUENCE [LARGE SCALE GENOMIC DNA]</scope>
    <source>
        <strain evidence="1 2">HAMBI 3106</strain>
    </source>
</reference>
<dbReference type="AlphaFoldDB" id="A0A099FAT0"/>
<dbReference type="EMBL" id="JRKS01000025">
    <property type="protein sequence ID" value="KGJ07167.1"/>
    <property type="molecule type" value="Genomic_DNA"/>
</dbReference>
<dbReference type="OrthoDB" id="6010489at2"/>
<name>A0A099FAT0_9RHOB</name>
<dbReference type="Pfam" id="PF05119">
    <property type="entry name" value="Terminase_4"/>
    <property type="match status" value="1"/>
</dbReference>
<sequence>MAGRKPLPTQLKLVKGTARPHRMNPAEPQPVVAVPPAPDHLDDAAAAKFTELAELLARHGVMTELDAGALARYAVIWRRWLEAEAEVKRRGPVVKTVGGNIIQNPFLAVANKCLAQLGQIESEFGLTPSSRTRIRTAAPAEARDPFEDYLNRGSSA</sequence>
<protein>
    <submittedName>
        <fullName evidence="1">Terminase</fullName>
    </submittedName>
</protein>
<dbReference type="InterPro" id="IPR006448">
    <property type="entry name" value="Phage_term_ssu_P27"/>
</dbReference>
<comment type="caution">
    <text evidence="1">The sequence shown here is derived from an EMBL/GenBank/DDBJ whole genome shotgun (WGS) entry which is preliminary data.</text>
</comment>